<proteinExistence type="predicted"/>
<sequence length="89" mass="9641">MSFKDLKRNEKLKISPEDIGGLLVYLELAIAAFATTACTVPKNGTVGAAVSFYDFILLGGTHHPRYEGKIGGVLDLAWDTGESLDDHPY</sequence>
<dbReference type="EMBL" id="JAWIZZ010000040">
    <property type="protein sequence ID" value="KAK5780695.1"/>
    <property type="molecule type" value="Genomic_DNA"/>
</dbReference>
<keyword evidence="2" id="KW-1185">Reference proteome</keyword>
<comment type="caution">
    <text evidence="1">The sequence shown here is derived from an EMBL/GenBank/DDBJ whole genome shotgun (WGS) entry which is preliminary data.</text>
</comment>
<organism evidence="1 2">
    <name type="scientific">Arxiozyma heterogenica</name>
    <dbReference type="NCBI Taxonomy" id="278026"/>
    <lineage>
        <taxon>Eukaryota</taxon>
        <taxon>Fungi</taxon>
        <taxon>Dikarya</taxon>
        <taxon>Ascomycota</taxon>
        <taxon>Saccharomycotina</taxon>
        <taxon>Saccharomycetes</taxon>
        <taxon>Saccharomycetales</taxon>
        <taxon>Saccharomycetaceae</taxon>
        <taxon>Arxiozyma</taxon>
    </lineage>
</organism>
<reference evidence="2" key="1">
    <citation type="submission" date="2023-07" db="EMBL/GenBank/DDBJ databases">
        <title>A draft genome of Kazachstania heterogenica Y-27499.</title>
        <authorList>
            <person name="Donic C."/>
            <person name="Kralova J.S."/>
            <person name="Fidel L."/>
            <person name="Ben-Dor S."/>
            <person name="Jung S."/>
        </authorList>
    </citation>
    <scope>NUCLEOTIDE SEQUENCE [LARGE SCALE GENOMIC DNA]</scope>
    <source>
        <strain evidence="2">Y27499</strain>
    </source>
</reference>
<protein>
    <submittedName>
        <fullName evidence="1">Uncharacterized protein</fullName>
    </submittedName>
</protein>
<evidence type="ECO:0000313" key="1">
    <source>
        <dbReference type="EMBL" id="KAK5780695.1"/>
    </source>
</evidence>
<gene>
    <name evidence="1" type="ORF">RI543_001817</name>
</gene>
<dbReference type="AlphaFoldDB" id="A0AAN7WIG1"/>
<name>A0AAN7WIG1_9SACH</name>
<evidence type="ECO:0000313" key="2">
    <source>
        <dbReference type="Proteomes" id="UP001306508"/>
    </source>
</evidence>
<accession>A0AAN7WIG1</accession>
<dbReference type="Proteomes" id="UP001306508">
    <property type="component" value="Unassembled WGS sequence"/>
</dbReference>